<organism evidence="2 3">
    <name type="scientific">endosymbiont of Escarpia spicata</name>
    <dbReference type="NCBI Taxonomy" id="2200908"/>
    <lineage>
        <taxon>Bacteria</taxon>
        <taxon>Pseudomonadati</taxon>
        <taxon>Pseudomonadota</taxon>
        <taxon>Gammaproteobacteria</taxon>
        <taxon>sulfur-oxidizing symbionts</taxon>
    </lineage>
</organism>
<evidence type="ECO:0000256" key="1">
    <source>
        <dbReference type="SAM" id="SignalP"/>
    </source>
</evidence>
<evidence type="ECO:0000313" key="3">
    <source>
        <dbReference type="Proteomes" id="UP000254771"/>
    </source>
</evidence>
<dbReference type="Proteomes" id="UP000254771">
    <property type="component" value="Unassembled WGS sequence"/>
</dbReference>
<dbReference type="AlphaFoldDB" id="A0A370D9J4"/>
<feature type="chain" id="PRO_5016645901" description="PEP-CTERM protein-sorting domain-containing protein" evidence="1">
    <location>
        <begin position="20"/>
        <end position="213"/>
    </location>
</feature>
<gene>
    <name evidence="2" type="ORF">DIZ78_18040</name>
</gene>
<name>A0A370D9J4_9GAMM</name>
<protein>
    <recommendedName>
        <fullName evidence="4">PEP-CTERM protein-sorting domain-containing protein</fullName>
    </recommendedName>
</protein>
<dbReference type="EMBL" id="QFXE01000023">
    <property type="protein sequence ID" value="RDH80957.1"/>
    <property type="molecule type" value="Genomic_DNA"/>
</dbReference>
<keyword evidence="1" id="KW-0732">Signal</keyword>
<proteinExistence type="predicted"/>
<accession>A0A370D9J4</accession>
<evidence type="ECO:0000313" key="2">
    <source>
        <dbReference type="EMBL" id="RDH80957.1"/>
    </source>
</evidence>
<evidence type="ECO:0008006" key="4">
    <source>
        <dbReference type="Google" id="ProtNLM"/>
    </source>
</evidence>
<reference evidence="2 3" key="1">
    <citation type="journal article" date="2018" name="ISME J.">
        <title>Endosymbiont genomes yield clues of tubeworm success.</title>
        <authorList>
            <person name="Li Y."/>
            <person name="Liles M.R."/>
            <person name="Halanych K.M."/>
        </authorList>
    </citation>
    <scope>NUCLEOTIDE SEQUENCE [LARGE SCALE GENOMIC DNA]</scope>
    <source>
        <strain evidence="2">A1462</strain>
    </source>
</reference>
<keyword evidence="3" id="KW-1185">Reference proteome</keyword>
<sequence>MGKLAVILLLLAAASATQAGIISFNDWDTFSSRLGSVTTIDFEENERRRWRSYRDQALFADVVFQGSGNIYTVDPDYYRRFYDWNSGDVLSDQQADGRITAYLPQSIYAIGVDLMTFRPFASDVRVVLSSGDIFDIATANPGNRTFAGFISDEAISSITFESLSGRFLNIDNFAYSAQVPEPRTYLLFGSAIFVLAFFRRRWKQFGEEDHTDK</sequence>
<dbReference type="InterPro" id="IPR013424">
    <property type="entry name" value="Ice-binding_C"/>
</dbReference>
<dbReference type="NCBIfam" id="TIGR02595">
    <property type="entry name" value="PEP_CTERM"/>
    <property type="match status" value="1"/>
</dbReference>
<feature type="signal peptide" evidence="1">
    <location>
        <begin position="1"/>
        <end position="19"/>
    </location>
</feature>
<comment type="caution">
    <text evidence="2">The sequence shown here is derived from an EMBL/GenBank/DDBJ whole genome shotgun (WGS) entry which is preliminary data.</text>
</comment>